<dbReference type="Proteomes" id="UP001480595">
    <property type="component" value="Unassembled WGS sequence"/>
</dbReference>
<dbReference type="Pfam" id="PF25053">
    <property type="entry name" value="DUF7791"/>
    <property type="match status" value="1"/>
</dbReference>
<feature type="region of interest" description="Disordered" evidence="2">
    <location>
        <begin position="620"/>
        <end position="649"/>
    </location>
</feature>
<dbReference type="Pfam" id="PF24883">
    <property type="entry name" value="NPHP3_N"/>
    <property type="match status" value="1"/>
</dbReference>
<reference evidence="5 6" key="1">
    <citation type="submission" date="2023-01" db="EMBL/GenBank/DDBJ databases">
        <title>Analysis of 21 Apiospora genomes using comparative genomics revels a genus with tremendous synthesis potential of carbohydrate active enzymes and secondary metabolites.</title>
        <authorList>
            <person name="Sorensen T."/>
        </authorList>
    </citation>
    <scope>NUCLEOTIDE SEQUENCE [LARGE SCALE GENOMIC DNA]</scope>
    <source>
        <strain evidence="5 6">CBS 135458</strain>
    </source>
</reference>
<protein>
    <submittedName>
        <fullName evidence="5">Uncharacterized protein</fullName>
    </submittedName>
</protein>
<dbReference type="InterPro" id="IPR036770">
    <property type="entry name" value="Ankyrin_rpt-contain_sf"/>
</dbReference>
<dbReference type="GeneID" id="92090874"/>
<name>A0ABR1VHK2_9PEZI</name>
<proteinExistence type="predicted"/>
<dbReference type="RefSeq" id="XP_066717080.1">
    <property type="nucleotide sequence ID" value="XM_066857811.1"/>
</dbReference>
<dbReference type="EMBL" id="JAQQWL010000006">
    <property type="protein sequence ID" value="KAK8069786.1"/>
    <property type="molecule type" value="Genomic_DNA"/>
</dbReference>
<dbReference type="PANTHER" id="PTHR10039:SF5">
    <property type="entry name" value="NACHT DOMAIN-CONTAINING PROTEIN"/>
    <property type="match status" value="1"/>
</dbReference>
<keyword evidence="1" id="KW-0677">Repeat</keyword>
<dbReference type="Gene3D" id="1.25.40.20">
    <property type="entry name" value="Ankyrin repeat-containing domain"/>
    <property type="match status" value="1"/>
</dbReference>
<evidence type="ECO:0000256" key="1">
    <source>
        <dbReference type="ARBA" id="ARBA00022737"/>
    </source>
</evidence>
<gene>
    <name evidence="5" type="ORF">PG994_006402</name>
</gene>
<organism evidence="5 6">
    <name type="scientific">Apiospora phragmitis</name>
    <dbReference type="NCBI Taxonomy" id="2905665"/>
    <lineage>
        <taxon>Eukaryota</taxon>
        <taxon>Fungi</taxon>
        <taxon>Dikarya</taxon>
        <taxon>Ascomycota</taxon>
        <taxon>Pezizomycotina</taxon>
        <taxon>Sordariomycetes</taxon>
        <taxon>Xylariomycetidae</taxon>
        <taxon>Amphisphaeriales</taxon>
        <taxon>Apiosporaceae</taxon>
        <taxon>Apiospora</taxon>
    </lineage>
</organism>
<evidence type="ECO:0000313" key="6">
    <source>
        <dbReference type="Proteomes" id="UP001480595"/>
    </source>
</evidence>
<accession>A0ABR1VHK2</accession>
<evidence type="ECO:0000313" key="5">
    <source>
        <dbReference type="EMBL" id="KAK8069786.1"/>
    </source>
</evidence>
<keyword evidence="6" id="KW-1185">Reference proteome</keyword>
<evidence type="ECO:0000259" key="4">
    <source>
        <dbReference type="Pfam" id="PF25053"/>
    </source>
</evidence>
<feature type="domain" description="DUF7791" evidence="4">
    <location>
        <begin position="242"/>
        <end position="404"/>
    </location>
</feature>
<evidence type="ECO:0000259" key="3">
    <source>
        <dbReference type="Pfam" id="PF24883"/>
    </source>
</evidence>
<feature type="domain" description="Nephrocystin 3-like N-terminal" evidence="3">
    <location>
        <begin position="21"/>
        <end position="133"/>
    </location>
</feature>
<dbReference type="InterPro" id="IPR056884">
    <property type="entry name" value="NPHP3-like_N"/>
</dbReference>
<evidence type="ECO:0000256" key="2">
    <source>
        <dbReference type="SAM" id="MobiDB-lite"/>
    </source>
</evidence>
<comment type="caution">
    <text evidence="5">The sequence shown here is derived from an EMBL/GenBank/DDBJ whole genome shotgun (WGS) entry which is preliminary data.</text>
</comment>
<dbReference type="PANTHER" id="PTHR10039">
    <property type="entry name" value="AMELOGENIN"/>
    <property type="match status" value="1"/>
</dbReference>
<dbReference type="InterPro" id="IPR056693">
    <property type="entry name" value="DUF7791"/>
</dbReference>
<sequence length="670" mass="75538">MRESTSSYGNGQGGAAHYAGLFFWLLRTPEQKTHEGLLRGLLYCILAEDPTLIPSLLPGMWRDANRDNGSFIDIPSLAEMRNAFTGLTNSTMKIKICFFIDGLDEYFGNPIDGVQFIKDLASNRNIKVLVSSRPIPACHQAFSMKKHLQLQDLTLPDIKAYVDDTIGRHPYLRSLRSMDPVGTDEIMLDVVKKSSGVFPWVVLACRSLLEGFTAFDNPGELRNRVKSLPPELEQLFEHILKRIEPRYREQAAKLLRICCENQVSLAAGTPKRSPTVISSDDKEMYTIGLALADEYELGMEKCHEFAPLSLAQRRMKCEVLEARLRSRCCGLLEIRLAHIPADYCFCGHIGQTGKLLIDPKVDSKVEFMHRSVFDFLNSPGIWSLGVLQITDSNFDTNVILARMLRWVKSVAFREEMLLRVRKVGHAFCTAAVAILLEFSSFTLQVAMEISCRERFYGRGEYSKSSVMYLSLALAIELGMDKVVEFWASKGSLNAMEETFPLLYHATDKPYTNAYKSFSLDLSPYMVRLLLDKGANPNARFAVEGSFIITPWMNWLNHSAYSSPLEEAVEITRLFIKAGADLDRSQNELSKIINELLSRGLTDIVTVIRQGHIQVIQTSRQKIEKRPFEDNNDSEDSEPQKISGYPHKRAKVRIEVEVGGTEESGSPSRSS</sequence>